<name>A0ABX0ZF26_9ACTN</name>
<dbReference type="NCBIfam" id="NF035938">
    <property type="entry name" value="EboA_domain"/>
    <property type="match status" value="1"/>
</dbReference>
<keyword evidence="2" id="KW-1185">Reference proteome</keyword>
<keyword evidence="1" id="KW-0413">Isomerase</keyword>
<evidence type="ECO:0000313" key="1">
    <source>
        <dbReference type="EMBL" id="NJP34671.1"/>
    </source>
</evidence>
<accession>A0ABX0ZF26</accession>
<dbReference type="GO" id="GO:0016853">
    <property type="term" value="F:isomerase activity"/>
    <property type="evidence" value="ECO:0007669"/>
    <property type="project" value="UniProtKB-KW"/>
</dbReference>
<dbReference type="EMBL" id="JAATEO010000027">
    <property type="protein sequence ID" value="NJP34671.1"/>
    <property type="molecule type" value="Genomic_DNA"/>
</dbReference>
<dbReference type="Proteomes" id="UP000783871">
    <property type="component" value="Unassembled WGS sequence"/>
</dbReference>
<evidence type="ECO:0000313" key="2">
    <source>
        <dbReference type="Proteomes" id="UP000783871"/>
    </source>
</evidence>
<protein>
    <submittedName>
        <fullName evidence="1">Sugar phosphate isomerase</fullName>
    </submittedName>
</protein>
<comment type="caution">
    <text evidence="1">The sequence shown here is derived from an EMBL/GenBank/DDBJ whole genome shotgun (WGS) entry which is preliminary data.</text>
</comment>
<reference evidence="1 2" key="1">
    <citation type="submission" date="2020-03" db="EMBL/GenBank/DDBJ databases">
        <title>WGS of actinomycetes isolated from Thailand.</title>
        <authorList>
            <person name="Thawai C."/>
        </authorList>
    </citation>
    <scope>NUCLEOTIDE SEQUENCE [LARGE SCALE GENOMIC DNA]</scope>
    <source>
        <strain evidence="1 2">HSS6-12</strain>
    </source>
</reference>
<gene>
    <name evidence="1" type="ORF">HCJ94_22490</name>
</gene>
<organism evidence="1 2">
    <name type="scientific">Micromonospora thermarum</name>
    <dbReference type="NCBI Taxonomy" id="2720024"/>
    <lineage>
        <taxon>Bacteria</taxon>
        <taxon>Bacillati</taxon>
        <taxon>Actinomycetota</taxon>
        <taxon>Actinomycetes</taxon>
        <taxon>Micromonosporales</taxon>
        <taxon>Micromonosporaceae</taxon>
        <taxon>Micromonospora</taxon>
    </lineage>
</organism>
<dbReference type="RefSeq" id="WP_168003023.1">
    <property type="nucleotide sequence ID" value="NZ_JAATEO010000027.1"/>
</dbReference>
<dbReference type="InterPro" id="IPR047715">
    <property type="entry name" value="EboA_dom"/>
</dbReference>
<sequence length="205" mass="21501">MTPDRLRDALRGVPDPDWLATALRRVAAEPGEIARFFPAAGRRCGRDELPDLPGWTADEAARALLLAALPTDHAAQADALYRTGDAAEKRAVLKALPLLPVGTAGVPLLHDAIRTNDTRLVAAALGPYARHLDPAAWRQAVLKCVFTGVPLAVVADLDARADGELAAMLAALAAERAAAGRTMPADATDLLDRLRAGADTGPKEA</sequence>
<proteinExistence type="predicted"/>